<protein>
    <submittedName>
        <fullName evidence="1">Acetyltransferase</fullName>
    </submittedName>
</protein>
<evidence type="ECO:0000313" key="1">
    <source>
        <dbReference type="EMBL" id="UUZ44968.1"/>
    </source>
</evidence>
<sequence>MQGNTSEQSRAAFDEIDADPHHTARLGRVDGVPTFLTETYDPAHSVLAAHYRVEPGQLGMHVLVAPTDTPVHGLTSQVFRAVMHFCFRDPAVTEVVVEPDVRNHAIHAKNAAAGFVVDRRIALSDKEALLSFCTVEAFAASERASGSGASERRTRAASWSAVARCSGARDSLRPMSRTRSRR</sequence>
<proteinExistence type="predicted"/>
<reference evidence="1" key="1">
    <citation type="submission" date="2021-11" db="EMBL/GenBank/DDBJ databases">
        <title>Study of the species diversity of bacterial strains isolated from a unique natural object - Shulgan-Tash cave (Bashkiria).</title>
        <authorList>
            <person name="Sazanova A.L."/>
            <person name="Chirak E.R."/>
            <person name="Safronova V.I."/>
        </authorList>
    </citation>
    <scope>NUCLEOTIDE SEQUENCE</scope>
    <source>
        <strain evidence="1">P1</strain>
    </source>
</reference>
<dbReference type="EMBL" id="CP087977">
    <property type="protein sequence ID" value="UUZ44968.1"/>
    <property type="molecule type" value="Genomic_DNA"/>
</dbReference>
<gene>
    <name evidence="1" type="ORF">LP422_00855</name>
</gene>
<accession>A0AC61U4Q2</accession>
<dbReference type="Proteomes" id="UP001059663">
    <property type="component" value="Chromosome"/>
</dbReference>
<organism evidence="1 2">
    <name type="scientific">Janibacter limosus</name>
    <dbReference type="NCBI Taxonomy" id="53458"/>
    <lineage>
        <taxon>Bacteria</taxon>
        <taxon>Bacillati</taxon>
        <taxon>Actinomycetota</taxon>
        <taxon>Actinomycetes</taxon>
        <taxon>Micrococcales</taxon>
        <taxon>Intrasporangiaceae</taxon>
        <taxon>Janibacter</taxon>
    </lineage>
</organism>
<name>A0AC61U4Q2_9MICO</name>
<evidence type="ECO:0000313" key="2">
    <source>
        <dbReference type="Proteomes" id="UP001059663"/>
    </source>
</evidence>